<dbReference type="Pfam" id="PF00593">
    <property type="entry name" value="TonB_dep_Rec_b-barrel"/>
    <property type="match status" value="1"/>
</dbReference>
<keyword evidence="4" id="KW-0798">TonB box</keyword>
<evidence type="ECO:0000256" key="1">
    <source>
        <dbReference type="ARBA" id="ARBA00004442"/>
    </source>
</evidence>
<evidence type="ECO:0000256" key="5">
    <source>
        <dbReference type="SAM" id="MobiDB-lite"/>
    </source>
</evidence>
<gene>
    <name evidence="8" type="ORF">LMG32879_002736</name>
</gene>
<evidence type="ECO:0000259" key="6">
    <source>
        <dbReference type="Pfam" id="PF00593"/>
    </source>
</evidence>
<dbReference type="Proteomes" id="UP001176960">
    <property type="component" value="Unassembled WGS sequence"/>
</dbReference>
<comment type="caution">
    <text evidence="8">The sequence shown here is derived from an EMBL/GenBank/DDBJ whole genome shotgun (WGS) entry which is preliminary data.</text>
</comment>
<reference evidence="8" key="1">
    <citation type="submission" date="2023-03" db="EMBL/GenBank/DDBJ databases">
        <authorList>
            <person name="Cleenwerck I."/>
        </authorList>
    </citation>
    <scope>NUCLEOTIDE SEQUENCE</scope>
    <source>
        <strain evidence="8">LMG 32879</strain>
    </source>
</reference>
<keyword evidence="2 4" id="KW-0472">Membrane</keyword>
<dbReference type="AlphaFoldDB" id="A0AA35UK56"/>
<evidence type="ECO:0000256" key="2">
    <source>
        <dbReference type="ARBA" id="ARBA00023136"/>
    </source>
</evidence>
<evidence type="ECO:0000313" key="8">
    <source>
        <dbReference type="EMBL" id="CAI9121880.1"/>
    </source>
</evidence>
<dbReference type="Gene3D" id="2.40.170.20">
    <property type="entry name" value="TonB-dependent receptor, beta-barrel domain"/>
    <property type="match status" value="1"/>
</dbReference>
<keyword evidence="9" id="KW-1185">Reference proteome</keyword>
<keyword evidence="8" id="KW-0675">Receptor</keyword>
<dbReference type="RefSeq" id="WP_289843770.1">
    <property type="nucleotide sequence ID" value="NZ_CATKSH010000026.1"/>
</dbReference>
<comment type="similarity">
    <text evidence="4">Belongs to the TonB-dependent receptor family.</text>
</comment>
<dbReference type="SUPFAM" id="SSF56935">
    <property type="entry name" value="Porins"/>
    <property type="match status" value="1"/>
</dbReference>
<dbReference type="InterPro" id="IPR037066">
    <property type="entry name" value="Plug_dom_sf"/>
</dbReference>
<name>A0AA35UK56_9PROT</name>
<dbReference type="Pfam" id="PF07715">
    <property type="entry name" value="Plug"/>
    <property type="match status" value="1"/>
</dbReference>
<accession>A0AA35UK56</accession>
<protein>
    <submittedName>
        <fullName evidence="8">TonB-dependent receptor plug domain-containing protein</fullName>
    </submittedName>
</protein>
<dbReference type="EMBL" id="CATKSH010000026">
    <property type="protein sequence ID" value="CAI9121880.1"/>
    <property type="molecule type" value="Genomic_DNA"/>
</dbReference>
<evidence type="ECO:0000259" key="7">
    <source>
        <dbReference type="Pfam" id="PF07715"/>
    </source>
</evidence>
<dbReference type="Gene3D" id="2.170.130.10">
    <property type="entry name" value="TonB-dependent receptor, plug domain"/>
    <property type="match status" value="1"/>
</dbReference>
<feature type="domain" description="TonB-dependent receptor-like beta-barrel" evidence="6">
    <location>
        <begin position="284"/>
        <end position="734"/>
    </location>
</feature>
<evidence type="ECO:0000256" key="4">
    <source>
        <dbReference type="RuleBase" id="RU003357"/>
    </source>
</evidence>
<dbReference type="InterPro" id="IPR036942">
    <property type="entry name" value="Beta-barrel_TonB_sf"/>
</dbReference>
<comment type="subcellular location">
    <subcellularLocation>
        <location evidence="1 4">Cell outer membrane</location>
    </subcellularLocation>
</comment>
<sequence length="805" mass="87711">MTTKRSKASPSLFRRRLLSSCIMVTCGLTVIEGDAVAGDSMEKASHHKAQPQPKVGTPRSQPAPSHHIEPKSKAEELSVHAQRHNVGGGLLVRQTAPVTVSEVSSAYISKQVPTISPTQLIASLPGVQAGNEGPINTESETMHIRGLDQSQIGFLFEGVPVSDAFSYAPWTTSMVDNENLSSIKVTQGSVDLTAPLYNADGAIVSMQEIRPTDKFGGYIDLSGGTHSLQKQFLRLNTGEIGHSDVRAFASFSHSAANVWRGPGAIERYHVDANLEKRWAPGSSTDIVFGYTRSHQNIYRNPNLSQWRKYGTSFNYSGTYTAGDTNYYKINERFTNVVFGAIHNDFKLSDSVMLHIEPYTTFQRGPNNYGSTIPIAGGYLGTQQYGTLDGYEGQSGNVTVESVHPWRQNSSGFTTNLDWKTKYNTLSLFYWYSYGNHTEYQHQYALSPSGDWSYGQKYLTVNGVPITGYQENTIQQVNAIGLDDKLSLLGNKLFIDAGFKVSMASVSATQNLPGADPYKAGKNYFEPTPQLLASYSITKADQVYMNATTSYRLPSGWSQYIPQFSMTSPTPASTPAKNLGAEYFIGEEVGFRHNGPVNVSAAWFHYNLTNHQIGSSSYLPGTSVLISTQLSAGGEEAWGFQGEVGTRPWHHISAYASGQFLKTRIGNNVDAGTDYLPTTGKQEPGAPKWSGAIGLTYDDGLYFGNFNLRYQGSQYSTLMNDQKIPGYVTADLNLGRSLPSFNTGIHPKIMLNLVNMGGVNYLSSISGFGFTAVKQKGIFGNTVSASTPNYVVGSAFTAVVTLGADF</sequence>
<feature type="domain" description="TonB-dependent receptor plug" evidence="7">
    <location>
        <begin position="94"/>
        <end position="190"/>
    </location>
</feature>
<feature type="region of interest" description="Disordered" evidence="5">
    <location>
        <begin position="39"/>
        <end position="74"/>
    </location>
</feature>
<dbReference type="GO" id="GO:0009279">
    <property type="term" value="C:cell outer membrane"/>
    <property type="evidence" value="ECO:0007669"/>
    <property type="project" value="UniProtKB-SubCell"/>
</dbReference>
<dbReference type="InterPro" id="IPR012910">
    <property type="entry name" value="Plug_dom"/>
</dbReference>
<organism evidence="8 9">
    <name type="scientific">Brytella acorum</name>
    <dbReference type="NCBI Taxonomy" id="2959299"/>
    <lineage>
        <taxon>Bacteria</taxon>
        <taxon>Pseudomonadati</taxon>
        <taxon>Pseudomonadota</taxon>
        <taxon>Alphaproteobacteria</taxon>
        <taxon>Acetobacterales</taxon>
        <taxon>Acetobacteraceae</taxon>
        <taxon>Brytella</taxon>
    </lineage>
</organism>
<keyword evidence="3" id="KW-0998">Cell outer membrane</keyword>
<proteinExistence type="inferred from homology"/>
<evidence type="ECO:0000313" key="9">
    <source>
        <dbReference type="Proteomes" id="UP001176960"/>
    </source>
</evidence>
<dbReference type="InterPro" id="IPR000531">
    <property type="entry name" value="Beta-barrel_TonB"/>
</dbReference>
<evidence type="ECO:0000256" key="3">
    <source>
        <dbReference type="ARBA" id="ARBA00023237"/>
    </source>
</evidence>